<dbReference type="SUPFAM" id="SSF50475">
    <property type="entry name" value="FMN-binding split barrel"/>
    <property type="match status" value="1"/>
</dbReference>
<dbReference type="InterPro" id="IPR012349">
    <property type="entry name" value="Split_barrel_FMN-bd"/>
</dbReference>
<keyword evidence="4" id="KW-1185">Reference proteome</keyword>
<dbReference type="InterPro" id="IPR019967">
    <property type="entry name" value="F420-dep_enz_PPOX_Rv0121"/>
</dbReference>
<dbReference type="Pfam" id="PF01243">
    <property type="entry name" value="PNPOx_N"/>
    <property type="match status" value="1"/>
</dbReference>
<dbReference type="PANTHER" id="PTHR35176:SF2">
    <property type="entry name" value="F420H(2)-DEPENDENT REDUCTASE RV1155"/>
    <property type="match status" value="1"/>
</dbReference>
<dbReference type="Gene3D" id="2.30.110.10">
    <property type="entry name" value="Electron Transport, Fmn-binding Protein, Chain A"/>
    <property type="match status" value="1"/>
</dbReference>
<evidence type="ECO:0000313" key="4">
    <source>
        <dbReference type="Proteomes" id="UP001519295"/>
    </source>
</evidence>
<keyword evidence="1" id="KW-0560">Oxidoreductase</keyword>
<gene>
    <name evidence="3" type="ORF">JOF36_004476</name>
</gene>
<name>A0ABS4VXW5_9PSEU</name>
<evidence type="ECO:0000259" key="2">
    <source>
        <dbReference type="Pfam" id="PF01243"/>
    </source>
</evidence>
<evidence type="ECO:0000313" key="3">
    <source>
        <dbReference type="EMBL" id="MBP2368780.1"/>
    </source>
</evidence>
<feature type="domain" description="Pyridoxamine 5'-phosphate oxidase N-terminal" evidence="2">
    <location>
        <begin position="7"/>
        <end position="138"/>
    </location>
</feature>
<evidence type="ECO:0000256" key="1">
    <source>
        <dbReference type="ARBA" id="ARBA00023002"/>
    </source>
</evidence>
<protein>
    <submittedName>
        <fullName evidence="3">PPOX class probable F420-dependent enzyme</fullName>
    </submittedName>
</protein>
<dbReference type="RefSeq" id="WP_210030415.1">
    <property type="nucleotide sequence ID" value="NZ_JAGINU010000001.1"/>
</dbReference>
<sequence length="141" mass="15902">MPTLDETAARALLASAPVARLATIRRTDGTPRLVPMTFTMLDDLVVSAVDDVKPKRHRRLARLRDIESDPRVGLLADHYDDDWSQLWWARLDATAEIHDAGDLRDRAIAALARKYPPYARQPPEGPVLALRPTRWSGWSAR</sequence>
<dbReference type="InterPro" id="IPR052019">
    <property type="entry name" value="F420H2_bilvrd_red/Heme_oxyg"/>
</dbReference>
<dbReference type="InterPro" id="IPR011576">
    <property type="entry name" value="Pyridox_Oxase_N"/>
</dbReference>
<dbReference type="NCBIfam" id="TIGR03668">
    <property type="entry name" value="Rv0121_F420"/>
    <property type="match status" value="1"/>
</dbReference>
<reference evidence="3 4" key="1">
    <citation type="submission" date="2021-03" db="EMBL/GenBank/DDBJ databases">
        <title>Sequencing the genomes of 1000 actinobacteria strains.</title>
        <authorList>
            <person name="Klenk H.-P."/>
        </authorList>
    </citation>
    <scope>NUCLEOTIDE SEQUENCE [LARGE SCALE GENOMIC DNA]</scope>
    <source>
        <strain evidence="3 4">DSM 45256</strain>
    </source>
</reference>
<accession>A0ABS4VXW5</accession>
<dbReference type="EMBL" id="JAGINU010000001">
    <property type="protein sequence ID" value="MBP2368780.1"/>
    <property type="molecule type" value="Genomic_DNA"/>
</dbReference>
<proteinExistence type="predicted"/>
<dbReference type="PANTHER" id="PTHR35176">
    <property type="entry name" value="HEME OXYGENASE HI_0854-RELATED"/>
    <property type="match status" value="1"/>
</dbReference>
<dbReference type="Proteomes" id="UP001519295">
    <property type="component" value="Unassembled WGS sequence"/>
</dbReference>
<organism evidence="3 4">
    <name type="scientific">Pseudonocardia parietis</name>
    <dbReference type="NCBI Taxonomy" id="570936"/>
    <lineage>
        <taxon>Bacteria</taxon>
        <taxon>Bacillati</taxon>
        <taxon>Actinomycetota</taxon>
        <taxon>Actinomycetes</taxon>
        <taxon>Pseudonocardiales</taxon>
        <taxon>Pseudonocardiaceae</taxon>
        <taxon>Pseudonocardia</taxon>
    </lineage>
</organism>
<comment type="caution">
    <text evidence="3">The sequence shown here is derived from an EMBL/GenBank/DDBJ whole genome shotgun (WGS) entry which is preliminary data.</text>
</comment>